<evidence type="ECO:0000313" key="1">
    <source>
        <dbReference type="EnsemblPlants" id="AET5Gv20021400.15"/>
    </source>
</evidence>
<dbReference type="EnsemblPlants" id="AET5Gv20021400.15">
    <property type="protein sequence ID" value="AET5Gv20021400.15"/>
    <property type="gene ID" value="AET5Gv20021400"/>
</dbReference>
<reference evidence="1" key="5">
    <citation type="journal article" date="2021" name="G3 (Bethesda)">
        <title>Aegilops tauschii genome assembly Aet v5.0 features greater sequence contiguity and improved annotation.</title>
        <authorList>
            <person name="Wang L."/>
            <person name="Zhu T."/>
            <person name="Rodriguez J.C."/>
            <person name="Deal K.R."/>
            <person name="Dubcovsky J."/>
            <person name="McGuire P.E."/>
            <person name="Lux T."/>
            <person name="Spannagl M."/>
            <person name="Mayer K.F.X."/>
            <person name="Baldrich P."/>
            <person name="Meyers B.C."/>
            <person name="Huo N."/>
            <person name="Gu Y.Q."/>
            <person name="Zhou H."/>
            <person name="Devos K.M."/>
            <person name="Bennetzen J.L."/>
            <person name="Unver T."/>
            <person name="Budak H."/>
            <person name="Gulick P.J."/>
            <person name="Galiba G."/>
            <person name="Kalapos B."/>
            <person name="Nelson D.R."/>
            <person name="Li P."/>
            <person name="You F.M."/>
            <person name="Luo M.C."/>
            <person name="Dvorak J."/>
        </authorList>
    </citation>
    <scope>NUCLEOTIDE SEQUENCE [LARGE SCALE GENOMIC DNA]</scope>
    <source>
        <strain evidence="1">cv. AL8/78</strain>
    </source>
</reference>
<accession>A0A453JGC6</accession>
<keyword evidence="2" id="KW-1185">Reference proteome</keyword>
<dbReference type="Gramene" id="AET5Gv20021400.15">
    <property type="protein sequence ID" value="AET5Gv20021400.15"/>
    <property type="gene ID" value="AET5Gv20021400"/>
</dbReference>
<protein>
    <recommendedName>
        <fullName evidence="3">NB-ARC domain-containing protein</fullName>
    </recommendedName>
</protein>
<evidence type="ECO:0000313" key="2">
    <source>
        <dbReference type="Proteomes" id="UP000015105"/>
    </source>
</evidence>
<proteinExistence type="predicted"/>
<dbReference type="AlphaFoldDB" id="A0A453JGC6"/>
<reference evidence="1" key="4">
    <citation type="submission" date="2019-03" db="UniProtKB">
        <authorList>
            <consortium name="EnsemblPlants"/>
        </authorList>
    </citation>
    <scope>IDENTIFICATION</scope>
</reference>
<organism evidence="1 2">
    <name type="scientific">Aegilops tauschii subsp. strangulata</name>
    <name type="common">Goatgrass</name>
    <dbReference type="NCBI Taxonomy" id="200361"/>
    <lineage>
        <taxon>Eukaryota</taxon>
        <taxon>Viridiplantae</taxon>
        <taxon>Streptophyta</taxon>
        <taxon>Embryophyta</taxon>
        <taxon>Tracheophyta</taxon>
        <taxon>Spermatophyta</taxon>
        <taxon>Magnoliopsida</taxon>
        <taxon>Liliopsida</taxon>
        <taxon>Poales</taxon>
        <taxon>Poaceae</taxon>
        <taxon>BOP clade</taxon>
        <taxon>Pooideae</taxon>
        <taxon>Triticodae</taxon>
        <taxon>Triticeae</taxon>
        <taxon>Triticinae</taxon>
        <taxon>Aegilops</taxon>
    </lineage>
</organism>
<sequence length="78" mass="9077">GELTSLKRFQIKYCKGIRSLPDSIRKLTNLEYLAIDGCSTLRKWCESQENKMKLAHIRWKVWACPTIYCIAFILAPTI</sequence>
<dbReference type="Gene3D" id="3.80.10.10">
    <property type="entry name" value="Ribonuclease Inhibitor"/>
    <property type="match status" value="1"/>
</dbReference>
<name>A0A453JGC6_AEGTS</name>
<evidence type="ECO:0008006" key="3">
    <source>
        <dbReference type="Google" id="ProtNLM"/>
    </source>
</evidence>
<reference evidence="2" key="2">
    <citation type="journal article" date="2017" name="Nat. Plants">
        <title>The Aegilops tauschii genome reveals multiple impacts of transposons.</title>
        <authorList>
            <person name="Zhao G."/>
            <person name="Zou C."/>
            <person name="Li K."/>
            <person name="Wang K."/>
            <person name="Li T."/>
            <person name="Gao L."/>
            <person name="Zhang X."/>
            <person name="Wang H."/>
            <person name="Yang Z."/>
            <person name="Liu X."/>
            <person name="Jiang W."/>
            <person name="Mao L."/>
            <person name="Kong X."/>
            <person name="Jiao Y."/>
            <person name="Jia J."/>
        </authorList>
    </citation>
    <scope>NUCLEOTIDE SEQUENCE [LARGE SCALE GENOMIC DNA]</scope>
    <source>
        <strain evidence="2">cv. AL8/78</strain>
    </source>
</reference>
<reference evidence="1" key="3">
    <citation type="journal article" date="2017" name="Nature">
        <title>Genome sequence of the progenitor of the wheat D genome Aegilops tauschii.</title>
        <authorList>
            <person name="Luo M.C."/>
            <person name="Gu Y.Q."/>
            <person name="Puiu D."/>
            <person name="Wang H."/>
            <person name="Twardziok S.O."/>
            <person name="Deal K.R."/>
            <person name="Huo N."/>
            <person name="Zhu T."/>
            <person name="Wang L."/>
            <person name="Wang Y."/>
            <person name="McGuire P.E."/>
            <person name="Liu S."/>
            <person name="Long H."/>
            <person name="Ramasamy R.K."/>
            <person name="Rodriguez J.C."/>
            <person name="Van S.L."/>
            <person name="Yuan L."/>
            <person name="Wang Z."/>
            <person name="Xia Z."/>
            <person name="Xiao L."/>
            <person name="Anderson O.D."/>
            <person name="Ouyang S."/>
            <person name="Liang Y."/>
            <person name="Zimin A.V."/>
            <person name="Pertea G."/>
            <person name="Qi P."/>
            <person name="Bennetzen J.L."/>
            <person name="Dai X."/>
            <person name="Dawson M.W."/>
            <person name="Muller H.G."/>
            <person name="Kugler K."/>
            <person name="Rivarola-Duarte L."/>
            <person name="Spannagl M."/>
            <person name="Mayer K.F.X."/>
            <person name="Lu F.H."/>
            <person name="Bevan M.W."/>
            <person name="Leroy P."/>
            <person name="Li P."/>
            <person name="You F.M."/>
            <person name="Sun Q."/>
            <person name="Liu Z."/>
            <person name="Lyons E."/>
            <person name="Wicker T."/>
            <person name="Salzberg S.L."/>
            <person name="Devos K.M."/>
            <person name="Dvorak J."/>
        </authorList>
    </citation>
    <scope>NUCLEOTIDE SEQUENCE [LARGE SCALE GENOMIC DNA]</scope>
    <source>
        <strain evidence="1">cv. AL8/78</strain>
    </source>
</reference>
<dbReference type="SUPFAM" id="SSF52047">
    <property type="entry name" value="RNI-like"/>
    <property type="match status" value="1"/>
</dbReference>
<reference evidence="2" key="1">
    <citation type="journal article" date="2014" name="Science">
        <title>Ancient hybridizations among the ancestral genomes of bread wheat.</title>
        <authorList>
            <consortium name="International Wheat Genome Sequencing Consortium,"/>
            <person name="Marcussen T."/>
            <person name="Sandve S.R."/>
            <person name="Heier L."/>
            <person name="Spannagl M."/>
            <person name="Pfeifer M."/>
            <person name="Jakobsen K.S."/>
            <person name="Wulff B.B."/>
            <person name="Steuernagel B."/>
            <person name="Mayer K.F."/>
            <person name="Olsen O.A."/>
        </authorList>
    </citation>
    <scope>NUCLEOTIDE SEQUENCE [LARGE SCALE GENOMIC DNA]</scope>
    <source>
        <strain evidence="2">cv. AL8/78</strain>
    </source>
</reference>
<dbReference type="InterPro" id="IPR032675">
    <property type="entry name" value="LRR_dom_sf"/>
</dbReference>
<dbReference type="Proteomes" id="UP000015105">
    <property type="component" value="Chromosome 5D"/>
</dbReference>